<evidence type="ECO:0000256" key="1">
    <source>
        <dbReference type="SAM" id="Phobius"/>
    </source>
</evidence>
<feature type="transmembrane region" description="Helical" evidence="1">
    <location>
        <begin position="21"/>
        <end position="42"/>
    </location>
</feature>
<protein>
    <submittedName>
        <fullName evidence="2">Uncharacterized protein</fullName>
    </submittedName>
</protein>
<accession>A0A917YSH0</accession>
<reference evidence="2" key="2">
    <citation type="submission" date="2020-09" db="EMBL/GenBank/DDBJ databases">
        <authorList>
            <person name="Sun Q."/>
            <person name="Zhou Y."/>
        </authorList>
    </citation>
    <scope>NUCLEOTIDE SEQUENCE</scope>
    <source>
        <strain evidence="2">CGMCC 1.7086</strain>
    </source>
</reference>
<reference evidence="2" key="1">
    <citation type="journal article" date="2014" name="Int. J. Syst. Evol. Microbiol.">
        <title>Complete genome sequence of Corynebacterium casei LMG S-19264T (=DSM 44701T), isolated from a smear-ripened cheese.</title>
        <authorList>
            <consortium name="US DOE Joint Genome Institute (JGI-PGF)"/>
            <person name="Walter F."/>
            <person name="Albersmeier A."/>
            <person name="Kalinowski J."/>
            <person name="Ruckert C."/>
        </authorList>
    </citation>
    <scope>NUCLEOTIDE SEQUENCE</scope>
    <source>
        <strain evidence="2">CGMCC 1.7086</strain>
    </source>
</reference>
<keyword evidence="1" id="KW-0812">Transmembrane</keyword>
<evidence type="ECO:0000313" key="2">
    <source>
        <dbReference type="EMBL" id="GGO64991.1"/>
    </source>
</evidence>
<keyword evidence="1" id="KW-1133">Transmembrane helix</keyword>
<keyword evidence="1" id="KW-0472">Membrane</keyword>
<feature type="transmembrane region" description="Helical" evidence="1">
    <location>
        <begin position="76"/>
        <end position="96"/>
    </location>
</feature>
<dbReference type="Proteomes" id="UP000606935">
    <property type="component" value="Unassembled WGS sequence"/>
</dbReference>
<evidence type="ECO:0000313" key="3">
    <source>
        <dbReference type="Proteomes" id="UP000606935"/>
    </source>
</evidence>
<keyword evidence="3" id="KW-1185">Reference proteome</keyword>
<sequence>MGIHLSLNFEKVDMKYRFFKALIAVHHIFTLLVLSYFVYPIISHTTTAYLNNDLDYAVIYFNDHMTKPYLVDPIELSLMISMSSFIFICVIQYIAIGQWRPYFLFKKVSI</sequence>
<organism evidence="2 3">
    <name type="scientific">Bowmanella pacifica</name>
    <dbReference type="NCBI Taxonomy" id="502051"/>
    <lineage>
        <taxon>Bacteria</taxon>
        <taxon>Pseudomonadati</taxon>
        <taxon>Pseudomonadota</taxon>
        <taxon>Gammaproteobacteria</taxon>
        <taxon>Alteromonadales</taxon>
        <taxon>Alteromonadaceae</taxon>
        <taxon>Bowmanella</taxon>
    </lineage>
</organism>
<name>A0A917YSH0_9ALTE</name>
<gene>
    <name evidence="2" type="ORF">GCM10010982_05730</name>
</gene>
<dbReference type="AlphaFoldDB" id="A0A917YSH0"/>
<proteinExistence type="predicted"/>
<comment type="caution">
    <text evidence="2">The sequence shown here is derived from an EMBL/GenBank/DDBJ whole genome shotgun (WGS) entry which is preliminary data.</text>
</comment>
<dbReference type="EMBL" id="BMLS01000001">
    <property type="protein sequence ID" value="GGO64991.1"/>
    <property type="molecule type" value="Genomic_DNA"/>
</dbReference>